<name>A0AAN1T0H8_9PROT</name>
<evidence type="ECO:0000256" key="1">
    <source>
        <dbReference type="SAM" id="SignalP"/>
    </source>
</evidence>
<reference evidence="2 3" key="1">
    <citation type="submission" date="2019-03" db="EMBL/GenBank/DDBJ databases">
        <title>Complete genome sequence of Ferrigenium kumadai strain An22, a microaerophilic iron-oxidizing bacterium isolated from a paddy field soil.</title>
        <authorList>
            <person name="Watanabe T."/>
            <person name="Asakawa S."/>
        </authorList>
    </citation>
    <scope>NUCLEOTIDE SEQUENCE [LARGE SCALE GENOMIC DNA]</scope>
    <source>
        <strain evidence="2 3">An22</strain>
    </source>
</reference>
<feature type="signal peptide" evidence="1">
    <location>
        <begin position="1"/>
        <end position="20"/>
    </location>
</feature>
<dbReference type="RefSeq" id="WP_212785602.1">
    <property type="nucleotide sequence ID" value="NZ_AP019536.1"/>
</dbReference>
<keyword evidence="1" id="KW-0732">Signal</keyword>
<accession>A0AAN1T0H8</accession>
<keyword evidence="3" id="KW-1185">Reference proteome</keyword>
<dbReference type="PROSITE" id="PS51257">
    <property type="entry name" value="PROKAR_LIPOPROTEIN"/>
    <property type="match status" value="1"/>
</dbReference>
<dbReference type="Proteomes" id="UP001319121">
    <property type="component" value="Chromosome"/>
</dbReference>
<gene>
    <name evidence="2" type="ORF">FGKAn22_20510</name>
</gene>
<evidence type="ECO:0008006" key="4">
    <source>
        <dbReference type="Google" id="ProtNLM"/>
    </source>
</evidence>
<organism evidence="2 3">
    <name type="scientific">Ferrigenium kumadai</name>
    <dbReference type="NCBI Taxonomy" id="1682490"/>
    <lineage>
        <taxon>Bacteria</taxon>
        <taxon>Pseudomonadati</taxon>
        <taxon>Pseudomonadota</taxon>
        <taxon>Betaproteobacteria</taxon>
        <taxon>Nitrosomonadales</taxon>
        <taxon>Gallionellaceae</taxon>
        <taxon>Ferrigenium</taxon>
    </lineage>
</organism>
<dbReference type="EMBL" id="AP019536">
    <property type="protein sequence ID" value="BBJ00359.1"/>
    <property type="molecule type" value="Genomic_DNA"/>
</dbReference>
<protein>
    <recommendedName>
        <fullName evidence="4">Outer membrane protein assembly factor BamE</fullName>
    </recommendedName>
</protein>
<feature type="chain" id="PRO_5043051717" description="Outer membrane protein assembly factor BamE" evidence="1">
    <location>
        <begin position="21"/>
        <end position="165"/>
    </location>
</feature>
<sequence length="165" mass="18313">MRLVAISLTALLLCSCASYSGRGLKPGEASLDDVIHTMGAPAMRWQNADGAMQLAYPRGPLGFDTYMVFVGREGKLQRIENVLKPRYFSLVRVGMTKDQVLRILGPSVPAWTGYYKARDELALEWRYCSDWRAATRFDVLFDGSKGTVRSTFSRTESCGPGDCPC</sequence>
<dbReference type="KEGG" id="fku:FGKAn22_20510"/>
<evidence type="ECO:0000313" key="2">
    <source>
        <dbReference type="EMBL" id="BBJ00359.1"/>
    </source>
</evidence>
<dbReference type="AlphaFoldDB" id="A0AAN1T0H8"/>
<evidence type="ECO:0000313" key="3">
    <source>
        <dbReference type="Proteomes" id="UP001319121"/>
    </source>
</evidence>
<proteinExistence type="predicted"/>